<dbReference type="HOGENOM" id="CLU_3083673_0_0_9"/>
<gene>
    <name evidence="1" type="ORF">HMP0721_2225</name>
</gene>
<evidence type="ECO:0000313" key="1">
    <source>
        <dbReference type="EMBL" id="EFV00776.1"/>
    </source>
</evidence>
<proteinExistence type="predicted"/>
<reference evidence="1 2" key="1">
    <citation type="submission" date="2010-12" db="EMBL/GenBank/DDBJ databases">
        <authorList>
            <person name="Muzny D."/>
            <person name="Qin X."/>
            <person name="Deng J."/>
            <person name="Jiang H."/>
            <person name="Liu Y."/>
            <person name="Qu J."/>
            <person name="Song X.-Z."/>
            <person name="Zhang L."/>
            <person name="Thornton R."/>
            <person name="Coyle M."/>
            <person name="Francisco L."/>
            <person name="Jackson L."/>
            <person name="Javaid M."/>
            <person name="Korchina V."/>
            <person name="Kovar C."/>
            <person name="Mata R."/>
            <person name="Mathew T."/>
            <person name="Ngo R."/>
            <person name="Nguyen L."/>
            <person name="Nguyen N."/>
            <person name="Okwuonu G."/>
            <person name="Ongeri F."/>
            <person name="Pham C."/>
            <person name="Simmons D."/>
            <person name="Wilczek-Boney K."/>
            <person name="Hale W."/>
            <person name="Jakkamsetti A."/>
            <person name="Pham P."/>
            <person name="Ruth R."/>
            <person name="San Lucas F."/>
            <person name="Warren J."/>
            <person name="Zhang J."/>
            <person name="Zhao Z."/>
            <person name="Zhou C."/>
            <person name="Zhu D."/>
            <person name="Lee S."/>
            <person name="Bess C."/>
            <person name="Blankenburg K."/>
            <person name="Forbes L."/>
            <person name="Fu Q."/>
            <person name="Gubbala S."/>
            <person name="Hirani K."/>
            <person name="Jayaseelan J.C."/>
            <person name="Lara F."/>
            <person name="Munidasa M."/>
            <person name="Palculict T."/>
            <person name="Patil S."/>
            <person name="Pu L.-L."/>
            <person name="Saada N."/>
            <person name="Tang L."/>
            <person name="Weissenberger G."/>
            <person name="Zhu Y."/>
            <person name="Hemphill L."/>
            <person name="Shang Y."/>
            <person name="Youmans B."/>
            <person name="Ayvaz T."/>
            <person name="Ross M."/>
            <person name="Santibanez J."/>
            <person name="Aqrawi P."/>
            <person name="Gross S."/>
            <person name="Joshi V."/>
            <person name="Fowler G."/>
            <person name="Nazareth L."/>
            <person name="Reid J."/>
            <person name="Worley K."/>
            <person name="Petrosino J."/>
            <person name="Highlander S."/>
            <person name="Gibbs R."/>
        </authorList>
    </citation>
    <scope>NUCLEOTIDE SEQUENCE [LARGE SCALE GENOMIC DNA]</scope>
    <source>
        <strain evidence="1 2">ATCC 23263</strain>
    </source>
</reference>
<organism evidence="1 2">
    <name type="scientific">Pseudoramibacter alactolyticus ATCC 23263</name>
    <dbReference type="NCBI Taxonomy" id="887929"/>
    <lineage>
        <taxon>Bacteria</taxon>
        <taxon>Bacillati</taxon>
        <taxon>Bacillota</taxon>
        <taxon>Clostridia</taxon>
        <taxon>Eubacteriales</taxon>
        <taxon>Eubacteriaceae</taxon>
        <taxon>Pseudoramibacter</taxon>
    </lineage>
</organism>
<evidence type="ECO:0000313" key="2">
    <source>
        <dbReference type="Proteomes" id="UP000004754"/>
    </source>
</evidence>
<dbReference type="STRING" id="887929.HMP0721_2225"/>
<name>E6MJP0_9FIRM</name>
<dbReference type="EMBL" id="AEQN01000028">
    <property type="protein sequence ID" value="EFV00776.1"/>
    <property type="molecule type" value="Genomic_DNA"/>
</dbReference>
<comment type="caution">
    <text evidence="1">The sequence shown here is derived from an EMBL/GenBank/DDBJ whole genome shotgun (WGS) entry which is preliminary data.</text>
</comment>
<keyword evidence="2" id="KW-1185">Reference proteome</keyword>
<sequence length="52" mass="5883">MKRVFKHQCGWHRGKAIVIIVPLCDLFGSAEGLFYFDSAQDARSLQSLEEAL</sequence>
<dbReference type="AlphaFoldDB" id="E6MJP0"/>
<accession>E6MJP0</accession>
<dbReference type="Proteomes" id="UP000004754">
    <property type="component" value="Unassembled WGS sequence"/>
</dbReference>
<protein>
    <submittedName>
        <fullName evidence="1">Uncharacterized protein</fullName>
    </submittedName>
</protein>